<organism evidence="4 5">
    <name type="scientific">Actinoplanes nipponensis</name>
    <dbReference type="NCBI Taxonomy" id="135950"/>
    <lineage>
        <taxon>Bacteria</taxon>
        <taxon>Bacillati</taxon>
        <taxon>Actinomycetota</taxon>
        <taxon>Actinomycetes</taxon>
        <taxon>Micromonosporales</taxon>
        <taxon>Micromonosporaceae</taxon>
        <taxon>Actinoplanes</taxon>
    </lineage>
</organism>
<accession>A0A919JKM0</accession>
<reference evidence="4" key="1">
    <citation type="submission" date="2021-01" db="EMBL/GenBank/DDBJ databases">
        <title>Whole genome shotgun sequence of Actinoplanes nipponensis NBRC 14063.</title>
        <authorList>
            <person name="Komaki H."/>
            <person name="Tamura T."/>
        </authorList>
    </citation>
    <scope>NUCLEOTIDE SEQUENCE</scope>
    <source>
        <strain evidence="4">NBRC 14063</strain>
    </source>
</reference>
<dbReference type="InterPro" id="IPR043519">
    <property type="entry name" value="NT_sf"/>
</dbReference>
<evidence type="ECO:0000259" key="3">
    <source>
        <dbReference type="Pfam" id="PF13427"/>
    </source>
</evidence>
<dbReference type="InterPro" id="IPR025184">
    <property type="entry name" value="AadA_C"/>
</dbReference>
<dbReference type="CDD" id="cd05403">
    <property type="entry name" value="NT_KNTase_like"/>
    <property type="match status" value="1"/>
</dbReference>
<feature type="domain" description="Polymerase nucleotidyl transferase" evidence="2">
    <location>
        <begin position="37"/>
        <end position="68"/>
    </location>
</feature>
<gene>
    <name evidence="4" type="ORF">Ani05nite_60770</name>
</gene>
<dbReference type="Pfam" id="PF01909">
    <property type="entry name" value="NTP_transf_2"/>
    <property type="match status" value="1"/>
</dbReference>
<dbReference type="AlphaFoldDB" id="A0A919JKM0"/>
<proteinExistence type="predicted"/>
<dbReference type="InterPro" id="IPR002934">
    <property type="entry name" value="Polymerase_NTP_transf_dom"/>
</dbReference>
<sequence length="264" mass="28562">MRALATVGPVTDQLDQAVAATCAAYLDLADRHAPGLVQGLYLQGSIALGDYRPGVSDIDFVAVVSGRPDLSALRAVHGHLRRSHGGTPFDGLYVTAEDLRRDPAAGPPGPAVHEWRVEPASAFERHLVTWHVLAQGGVAVRGPSVAELGIHTDWPALAAGTRENLAGYWTRWRDRTARGPVGYSARATAWGVLGAARLRHTLAAGRVTAKTEAARYALDTYDERWHRVIREARRIRVGGPALYRGPVRRHADLMGFLRVVLEAG</sequence>
<name>A0A919JKM0_9ACTN</name>
<feature type="domain" description="Adenylyltransferase AadA C-terminal" evidence="3">
    <location>
        <begin position="188"/>
        <end position="238"/>
    </location>
</feature>
<dbReference type="GO" id="GO:0016779">
    <property type="term" value="F:nucleotidyltransferase activity"/>
    <property type="evidence" value="ECO:0007669"/>
    <property type="project" value="InterPro"/>
</dbReference>
<evidence type="ECO:0000259" key="2">
    <source>
        <dbReference type="Pfam" id="PF01909"/>
    </source>
</evidence>
<evidence type="ECO:0000256" key="1">
    <source>
        <dbReference type="ARBA" id="ARBA00022679"/>
    </source>
</evidence>
<evidence type="ECO:0000313" key="5">
    <source>
        <dbReference type="Proteomes" id="UP000647172"/>
    </source>
</evidence>
<keyword evidence="1" id="KW-0808">Transferase</keyword>
<comment type="caution">
    <text evidence="4">The sequence shown here is derived from an EMBL/GenBank/DDBJ whole genome shotgun (WGS) entry which is preliminary data.</text>
</comment>
<dbReference type="SUPFAM" id="SSF81301">
    <property type="entry name" value="Nucleotidyltransferase"/>
    <property type="match status" value="1"/>
</dbReference>
<dbReference type="Pfam" id="PF13427">
    <property type="entry name" value="AadA_C"/>
    <property type="match status" value="1"/>
</dbReference>
<protein>
    <recommendedName>
        <fullName evidence="6">Nucleotidyltransferase domain-containing protein</fullName>
    </recommendedName>
</protein>
<dbReference type="Proteomes" id="UP000647172">
    <property type="component" value="Unassembled WGS sequence"/>
</dbReference>
<keyword evidence="5" id="KW-1185">Reference proteome</keyword>
<evidence type="ECO:0000313" key="4">
    <source>
        <dbReference type="EMBL" id="GIE52543.1"/>
    </source>
</evidence>
<dbReference type="EMBL" id="BOMQ01000071">
    <property type="protein sequence ID" value="GIE52543.1"/>
    <property type="molecule type" value="Genomic_DNA"/>
</dbReference>
<evidence type="ECO:0008006" key="6">
    <source>
        <dbReference type="Google" id="ProtNLM"/>
    </source>
</evidence>